<accession>A0A2B4SFH6</accession>
<dbReference type="GO" id="GO:0000164">
    <property type="term" value="C:protein phosphatase type 1 complex"/>
    <property type="evidence" value="ECO:0007669"/>
    <property type="project" value="TreeGrafter"/>
</dbReference>
<evidence type="ECO:0000259" key="1">
    <source>
        <dbReference type="PROSITE" id="PS51159"/>
    </source>
</evidence>
<sequence>MFKTILDSNNNFCFPCLEEKVPMKIMKEQQENTDSPLLSPSDLTTKRRVHFADFDGQDLVSVKIITPTNSEEDLSLKKVVDILNFSATPVHLKRFSCCFTQPGRDENFLSRVMERNVCLENVVFCGFAMTGTVRVKNIAFAKEVTARYTVDGWKNYRDVWADYVPKSSDGETDKFQFRISIPQDVDVGVKLEFAIRYCTVDWEPPVGFGGSSFFTADVYLADPRSHTSLRGGPSVLTAEMKMHAQVKSSEPTLTGSATKRVSFADLVGLKLEFVKTITPCSSEENLNAMGAWKKHCDINGNVTRRQPSKYRYLCPCFVAPSRAECSFMERVFSQNVCLENIACDNFVVAGLIRVTNLCYAKEVCLRFTKDGWASSKDVWADYLSSCSDGKTDKFTFRITVPFDFEANQCVEFAIRYRASNQEFWDNNYGNNYHIQCVDVLPEQRRS</sequence>
<dbReference type="Pfam" id="PF03370">
    <property type="entry name" value="CBM_21"/>
    <property type="match status" value="2"/>
</dbReference>
<dbReference type="Proteomes" id="UP000225706">
    <property type="component" value="Unassembled WGS sequence"/>
</dbReference>
<feature type="domain" description="CBM21" evidence="1">
    <location>
        <begin position="109"/>
        <end position="230"/>
    </location>
</feature>
<dbReference type="GO" id="GO:2001069">
    <property type="term" value="F:glycogen binding"/>
    <property type="evidence" value="ECO:0007669"/>
    <property type="project" value="TreeGrafter"/>
</dbReference>
<gene>
    <name evidence="2" type="primary">Ppp1r3e</name>
    <name evidence="2" type="ORF">AWC38_SpisGene7973</name>
</gene>
<organism evidence="2 3">
    <name type="scientific">Stylophora pistillata</name>
    <name type="common">Smooth cauliflower coral</name>
    <dbReference type="NCBI Taxonomy" id="50429"/>
    <lineage>
        <taxon>Eukaryota</taxon>
        <taxon>Metazoa</taxon>
        <taxon>Cnidaria</taxon>
        <taxon>Anthozoa</taxon>
        <taxon>Hexacorallia</taxon>
        <taxon>Scleractinia</taxon>
        <taxon>Astrocoeniina</taxon>
        <taxon>Pocilloporidae</taxon>
        <taxon>Stylophora</taxon>
    </lineage>
</organism>
<dbReference type="OrthoDB" id="5945551at2759"/>
<name>A0A2B4SFH6_STYPI</name>
<keyword evidence="3" id="KW-1185">Reference proteome</keyword>
<dbReference type="PROSITE" id="PS51159">
    <property type="entry name" value="CBM21"/>
    <property type="match status" value="2"/>
</dbReference>
<dbReference type="InterPro" id="IPR050782">
    <property type="entry name" value="PP1_regulatory_subunit_3"/>
</dbReference>
<dbReference type="InterPro" id="IPR038175">
    <property type="entry name" value="CBM21_dom_sf"/>
</dbReference>
<dbReference type="STRING" id="50429.A0A2B4SFH6"/>
<dbReference type="Gene3D" id="2.60.40.2440">
    <property type="entry name" value="Carbohydrate binding type-21 domain"/>
    <property type="match status" value="2"/>
</dbReference>
<dbReference type="GO" id="GO:0008157">
    <property type="term" value="F:protein phosphatase 1 binding"/>
    <property type="evidence" value="ECO:0007669"/>
    <property type="project" value="TreeGrafter"/>
</dbReference>
<dbReference type="PANTHER" id="PTHR12307">
    <property type="entry name" value="PROTEIN PHOSPHATASE 1 REGULATORY SUBUNIT"/>
    <property type="match status" value="1"/>
</dbReference>
<dbReference type="PANTHER" id="PTHR12307:SF36">
    <property type="entry name" value="GLYCOGEN-BINDING SUBUNIT 76A"/>
    <property type="match status" value="1"/>
</dbReference>
<dbReference type="InterPro" id="IPR005036">
    <property type="entry name" value="CBM21_dom"/>
</dbReference>
<feature type="domain" description="CBM21" evidence="1">
    <location>
        <begin position="328"/>
        <end position="435"/>
    </location>
</feature>
<evidence type="ECO:0000313" key="2">
    <source>
        <dbReference type="EMBL" id="PFX27317.1"/>
    </source>
</evidence>
<dbReference type="AlphaFoldDB" id="A0A2B4SFH6"/>
<protein>
    <submittedName>
        <fullName evidence="2">Protein phosphatase 1 regulatory subunit 3E</fullName>
    </submittedName>
</protein>
<evidence type="ECO:0000313" key="3">
    <source>
        <dbReference type="Proteomes" id="UP000225706"/>
    </source>
</evidence>
<dbReference type="GO" id="GO:0005979">
    <property type="term" value="P:regulation of glycogen biosynthetic process"/>
    <property type="evidence" value="ECO:0007669"/>
    <property type="project" value="TreeGrafter"/>
</dbReference>
<proteinExistence type="predicted"/>
<dbReference type="EMBL" id="LSMT01000106">
    <property type="protein sequence ID" value="PFX27317.1"/>
    <property type="molecule type" value="Genomic_DNA"/>
</dbReference>
<reference evidence="3" key="1">
    <citation type="journal article" date="2017" name="bioRxiv">
        <title>Comparative analysis of the genomes of Stylophora pistillata and Acropora digitifera provides evidence for extensive differences between species of corals.</title>
        <authorList>
            <person name="Voolstra C.R."/>
            <person name="Li Y."/>
            <person name="Liew Y.J."/>
            <person name="Baumgarten S."/>
            <person name="Zoccola D."/>
            <person name="Flot J.-F."/>
            <person name="Tambutte S."/>
            <person name="Allemand D."/>
            <person name="Aranda M."/>
        </authorList>
    </citation>
    <scope>NUCLEOTIDE SEQUENCE [LARGE SCALE GENOMIC DNA]</scope>
</reference>
<comment type="caution">
    <text evidence="2">The sequence shown here is derived from an EMBL/GenBank/DDBJ whole genome shotgun (WGS) entry which is preliminary data.</text>
</comment>